<gene>
    <name evidence="1" type="ORF">ACFQ3C_16710</name>
</gene>
<dbReference type="RefSeq" id="WP_380794191.1">
    <property type="nucleotide sequence ID" value="NZ_JBHTKR010000007.1"/>
</dbReference>
<organism evidence="1 2">
    <name type="scientific">Seohaeicola saemankumensis</name>
    <dbReference type="NCBI Taxonomy" id="481181"/>
    <lineage>
        <taxon>Bacteria</taxon>
        <taxon>Pseudomonadati</taxon>
        <taxon>Pseudomonadota</taxon>
        <taxon>Alphaproteobacteria</taxon>
        <taxon>Rhodobacterales</taxon>
        <taxon>Roseobacteraceae</taxon>
        <taxon>Seohaeicola</taxon>
    </lineage>
</organism>
<name>A0ABW3TGL3_9RHOB</name>
<reference evidence="2" key="1">
    <citation type="journal article" date="2019" name="Int. J. Syst. Evol. Microbiol.">
        <title>The Global Catalogue of Microorganisms (GCM) 10K type strain sequencing project: providing services to taxonomists for standard genome sequencing and annotation.</title>
        <authorList>
            <consortium name="The Broad Institute Genomics Platform"/>
            <consortium name="The Broad Institute Genome Sequencing Center for Infectious Disease"/>
            <person name="Wu L."/>
            <person name="Ma J."/>
        </authorList>
    </citation>
    <scope>NUCLEOTIDE SEQUENCE [LARGE SCALE GENOMIC DNA]</scope>
    <source>
        <strain evidence="2">CCUG 55328</strain>
    </source>
</reference>
<sequence>MAAAPHPLRAVADLATNRSDLRLVTENDGAYVRIVCDSPALIFKHKADPRDSLDRTDFSGHKRIVLEQDDFANGPAATLQTILSYLKHYEGRDLHAPAPKP</sequence>
<proteinExistence type="predicted"/>
<protein>
    <submittedName>
        <fullName evidence="1">Acetyl-CoA acetyltransferase</fullName>
    </submittedName>
</protein>
<dbReference type="Proteomes" id="UP001597151">
    <property type="component" value="Unassembled WGS sequence"/>
</dbReference>
<dbReference type="EMBL" id="JBHTKR010000007">
    <property type="protein sequence ID" value="MFD1196314.1"/>
    <property type="molecule type" value="Genomic_DNA"/>
</dbReference>
<evidence type="ECO:0000313" key="2">
    <source>
        <dbReference type="Proteomes" id="UP001597151"/>
    </source>
</evidence>
<accession>A0ABW3TGL3</accession>
<comment type="caution">
    <text evidence="1">The sequence shown here is derived from an EMBL/GenBank/DDBJ whole genome shotgun (WGS) entry which is preliminary data.</text>
</comment>
<evidence type="ECO:0000313" key="1">
    <source>
        <dbReference type="EMBL" id="MFD1196314.1"/>
    </source>
</evidence>
<keyword evidence="2" id="KW-1185">Reference proteome</keyword>